<keyword evidence="5" id="KW-0732">Signal</keyword>
<evidence type="ECO:0000313" key="9">
    <source>
        <dbReference type="Proteomes" id="UP000660885"/>
    </source>
</evidence>
<comment type="similarity">
    <text evidence="2">Belongs to the OmpP1/FadL family.</text>
</comment>
<keyword evidence="7" id="KW-0998">Cell outer membrane</keyword>
<dbReference type="Proteomes" id="UP000660885">
    <property type="component" value="Unassembled WGS sequence"/>
</dbReference>
<comment type="caution">
    <text evidence="8">The sequence shown here is derived from an EMBL/GenBank/DDBJ whole genome shotgun (WGS) entry which is preliminary data.</text>
</comment>
<dbReference type="RefSeq" id="WP_202836025.1">
    <property type="nucleotide sequence ID" value="NZ_JAETWB010000101.1"/>
</dbReference>
<evidence type="ECO:0000256" key="3">
    <source>
        <dbReference type="ARBA" id="ARBA00022452"/>
    </source>
</evidence>
<organism evidence="8 9">
    <name type="scientific">Belnapia arida</name>
    <dbReference type="NCBI Taxonomy" id="2804533"/>
    <lineage>
        <taxon>Bacteria</taxon>
        <taxon>Pseudomonadati</taxon>
        <taxon>Pseudomonadota</taxon>
        <taxon>Alphaproteobacteria</taxon>
        <taxon>Acetobacterales</taxon>
        <taxon>Roseomonadaceae</taxon>
        <taxon>Belnapia</taxon>
    </lineage>
</organism>
<keyword evidence="3" id="KW-1134">Transmembrane beta strand</keyword>
<dbReference type="PANTHER" id="PTHR35093">
    <property type="entry name" value="OUTER MEMBRANE PROTEIN NMB0088-RELATED"/>
    <property type="match status" value="1"/>
</dbReference>
<gene>
    <name evidence="8" type="ORF">JMJ56_32535</name>
</gene>
<dbReference type="SUPFAM" id="SSF56935">
    <property type="entry name" value="Porins"/>
    <property type="match status" value="1"/>
</dbReference>
<evidence type="ECO:0000313" key="8">
    <source>
        <dbReference type="EMBL" id="MBL6082693.1"/>
    </source>
</evidence>
<evidence type="ECO:0000256" key="5">
    <source>
        <dbReference type="ARBA" id="ARBA00022729"/>
    </source>
</evidence>
<evidence type="ECO:0000256" key="7">
    <source>
        <dbReference type="ARBA" id="ARBA00023237"/>
    </source>
</evidence>
<dbReference type="EMBL" id="JAETWB010000101">
    <property type="protein sequence ID" value="MBL6082693.1"/>
    <property type="molecule type" value="Genomic_DNA"/>
</dbReference>
<keyword evidence="9" id="KW-1185">Reference proteome</keyword>
<evidence type="ECO:0000256" key="1">
    <source>
        <dbReference type="ARBA" id="ARBA00004571"/>
    </source>
</evidence>
<evidence type="ECO:0000256" key="2">
    <source>
        <dbReference type="ARBA" id="ARBA00008163"/>
    </source>
</evidence>
<accession>A0ABS1UDE8</accession>
<keyword evidence="4" id="KW-0812">Transmembrane</keyword>
<reference evidence="8 9" key="1">
    <citation type="submission" date="2021-01" db="EMBL/GenBank/DDBJ databases">
        <title>Belnapia mucosa sp. nov. and Belnapia arida sp. nov., isolated from the Tabernas Desert (Almeria, Spain).</title>
        <authorList>
            <person name="Molina-Menor E."/>
            <person name="Vidal-Verdu A."/>
            <person name="Calonge A."/>
            <person name="Satari L."/>
            <person name="Pereto J."/>
            <person name="Porcar M."/>
        </authorList>
    </citation>
    <scope>NUCLEOTIDE SEQUENCE [LARGE SCALE GENOMIC DNA]</scope>
    <source>
        <strain evidence="8 9">T18</strain>
    </source>
</reference>
<dbReference type="PANTHER" id="PTHR35093:SF3">
    <property type="entry name" value="LONG-CHAIN FATTY ACID TRANSPORT PROTEIN"/>
    <property type="match status" value="1"/>
</dbReference>
<comment type="subcellular location">
    <subcellularLocation>
        <location evidence="1">Cell outer membrane</location>
        <topology evidence="1">Multi-pass membrane protein</topology>
    </subcellularLocation>
</comment>
<evidence type="ECO:0000256" key="4">
    <source>
        <dbReference type="ARBA" id="ARBA00022692"/>
    </source>
</evidence>
<dbReference type="Gene3D" id="2.40.160.60">
    <property type="entry name" value="Outer membrane protein transport protein (OMPP1/FadL/TodX)"/>
    <property type="match status" value="1"/>
</dbReference>
<keyword evidence="6" id="KW-0472">Membrane</keyword>
<evidence type="ECO:0000256" key="6">
    <source>
        <dbReference type="ARBA" id="ARBA00023136"/>
    </source>
</evidence>
<dbReference type="InterPro" id="IPR005017">
    <property type="entry name" value="OMPP1/FadL/TodX"/>
</dbReference>
<protein>
    <submittedName>
        <fullName evidence="8">Outer membrane protein transport protein</fullName>
    </submittedName>
</protein>
<name>A0ABS1UDE8_9PROT</name>
<dbReference type="Pfam" id="PF03349">
    <property type="entry name" value="Toluene_X"/>
    <property type="match status" value="1"/>
</dbReference>
<proteinExistence type="inferred from homology"/>
<sequence length="453" mass="48286">MARDNKRHGKRAIWLPVPVAVSFFTMLADASGTGFELREQSATSQGASLAGAAAKSDDPSFLYFNSASMAWLPGTQAAVVGSGVFGQLDAQTGSASRTAAVGSSAITGSLGRDAAQDAFVPALHGSVALGERWHLGISVTSPWGLVTKYPADFIGRYHALTSSLRTINITPSVAWRPLPNLAVGAGLQIQYADARLSQAVDLGAVGFLNPALRRAGFRPGVADSRATVTGDDTAFGWQVGAQWRPIIGTQLGAAFRSAIFHNLGGDARFDGVPTAVAAGFASARGQAKLATPESLTLGFSQQIGERWTLLTGAEWTNWSRFRDLVVRFDDGRAPSVTQERWRDSWFLSLGAEYRVNDALVVRSGIAWDQTPVPNGTRTPRIPDTDRYWLSTGASWQPAKGVTFSAAYTHIVADEARVRLRDSGPGTDDFLRGDLTTNYSASVDIVSIQASFAF</sequence>